<gene>
    <name evidence="3" type="primary">LOC108074666</name>
</gene>
<sequence>MPLLSKNLPMIRQMRTLAIKARLEQGQHTNSAILKAKSWCQDWPAREENYAAAQLQRQKQPIRTLSNRSPSQLDLGMFRPVSMPDQAYVPALPNRNTTVAAQNARRGRAVRADHMDRRMDMSDYRQEMMAADRVDEAEADPEAELSQQEHRMERRPEMRTDPDHDFESDLEVRSVREAVFGMPDDSEEDDRLRAQADTELLRRVAAQKVKEPPTPPISRKVIQPYASYRNHRTRWAEFRHSMIYGRSIF</sequence>
<reference evidence="3" key="2">
    <citation type="submission" date="2025-08" db="UniProtKB">
        <authorList>
            <consortium name="RefSeq"/>
        </authorList>
    </citation>
    <scope>IDENTIFICATION</scope>
    <source>
        <strain evidence="3">14028-0561.14</strain>
        <tissue evidence="3">Whole fly</tissue>
    </source>
</reference>
<protein>
    <submittedName>
        <fullName evidence="3">Uncharacterized protein</fullName>
    </submittedName>
</protein>
<feature type="compositionally biased region" description="Basic and acidic residues" evidence="1">
    <location>
        <begin position="147"/>
        <end position="165"/>
    </location>
</feature>
<organism evidence="2 3">
    <name type="scientific">Drosophila kikkawai</name>
    <name type="common">Fruit fly</name>
    <dbReference type="NCBI Taxonomy" id="30033"/>
    <lineage>
        <taxon>Eukaryota</taxon>
        <taxon>Metazoa</taxon>
        <taxon>Ecdysozoa</taxon>
        <taxon>Arthropoda</taxon>
        <taxon>Hexapoda</taxon>
        <taxon>Insecta</taxon>
        <taxon>Pterygota</taxon>
        <taxon>Neoptera</taxon>
        <taxon>Endopterygota</taxon>
        <taxon>Diptera</taxon>
        <taxon>Brachycera</taxon>
        <taxon>Muscomorpha</taxon>
        <taxon>Ephydroidea</taxon>
        <taxon>Drosophilidae</taxon>
        <taxon>Drosophila</taxon>
        <taxon>Sophophora</taxon>
    </lineage>
</organism>
<accession>A0A6P4IEZ0</accession>
<dbReference type="OrthoDB" id="7851837at2759"/>
<name>A0A6P4IEZ0_DROKI</name>
<evidence type="ECO:0000313" key="2">
    <source>
        <dbReference type="Proteomes" id="UP001652661"/>
    </source>
</evidence>
<evidence type="ECO:0000313" key="3">
    <source>
        <dbReference type="RefSeq" id="XP_017022274.1"/>
    </source>
</evidence>
<reference evidence="2" key="1">
    <citation type="submission" date="2025-05" db="UniProtKB">
        <authorList>
            <consortium name="RefSeq"/>
        </authorList>
    </citation>
    <scope>NUCLEOTIDE SEQUENCE [LARGE SCALE GENOMIC DNA]</scope>
    <source>
        <strain evidence="2">14028-0561.14</strain>
    </source>
</reference>
<evidence type="ECO:0000256" key="1">
    <source>
        <dbReference type="SAM" id="MobiDB-lite"/>
    </source>
</evidence>
<keyword evidence="2" id="KW-1185">Reference proteome</keyword>
<dbReference type="RefSeq" id="XP_017022274.1">
    <property type="nucleotide sequence ID" value="XM_017166785.3"/>
</dbReference>
<dbReference type="OMA" id="HRMERRP"/>
<dbReference type="Proteomes" id="UP001652661">
    <property type="component" value="Chromosome 2R"/>
</dbReference>
<feature type="region of interest" description="Disordered" evidence="1">
    <location>
        <begin position="133"/>
        <end position="165"/>
    </location>
</feature>
<dbReference type="AlphaFoldDB" id="A0A6P4IEZ0"/>
<dbReference type="GeneID" id="108074666"/>
<proteinExistence type="predicted"/>